<name>A0A1G4KHR7_9SACH</name>
<dbReference type="OrthoDB" id="30840at2759"/>
<accession>A0A1G4KHR7</accession>
<keyword evidence="2" id="KW-0344">Guanine-nucleotide releasing factor</keyword>
<evidence type="ECO:0000256" key="3">
    <source>
        <dbReference type="ARBA" id="ARBA00022927"/>
    </source>
</evidence>
<dbReference type="GO" id="GO:0015031">
    <property type="term" value="P:protein transport"/>
    <property type="evidence" value="ECO:0007669"/>
    <property type="project" value="UniProtKB-KW"/>
</dbReference>
<dbReference type="PANTHER" id="PTHR13276">
    <property type="entry name" value="GUANINE NUCLEOTIDE EXCHANGE FACTOR MSS4"/>
    <property type="match status" value="1"/>
</dbReference>
<evidence type="ECO:0000256" key="1">
    <source>
        <dbReference type="ARBA" id="ARBA00022448"/>
    </source>
</evidence>
<keyword evidence="5" id="KW-1185">Reference proteome</keyword>
<dbReference type="Proteomes" id="UP000191024">
    <property type="component" value="Chromosome H"/>
</dbReference>
<dbReference type="GO" id="GO:0006892">
    <property type="term" value="P:post-Golgi vesicle-mediated transport"/>
    <property type="evidence" value="ECO:0007669"/>
    <property type="project" value="TreeGrafter"/>
</dbReference>
<dbReference type="GO" id="GO:0005829">
    <property type="term" value="C:cytosol"/>
    <property type="evidence" value="ECO:0007669"/>
    <property type="project" value="TreeGrafter"/>
</dbReference>
<dbReference type="PANTHER" id="PTHR13276:SF0">
    <property type="entry name" value="GUANINE NUCLEOTIDE EXCHANGE FACTOR MSS4"/>
    <property type="match status" value="1"/>
</dbReference>
<dbReference type="InterPro" id="IPR007515">
    <property type="entry name" value="Mss4"/>
</dbReference>
<dbReference type="PROSITE" id="PS51796">
    <property type="entry name" value="MSS4"/>
    <property type="match status" value="1"/>
</dbReference>
<evidence type="ECO:0000313" key="5">
    <source>
        <dbReference type="Proteomes" id="UP000191024"/>
    </source>
</evidence>
<gene>
    <name evidence="4" type="ORF">LAMI_0H13410G</name>
</gene>
<dbReference type="GO" id="GO:0008270">
    <property type="term" value="F:zinc ion binding"/>
    <property type="evidence" value="ECO:0007669"/>
    <property type="project" value="TreeGrafter"/>
</dbReference>
<dbReference type="GO" id="GO:0007264">
    <property type="term" value="P:small GTPase-mediated signal transduction"/>
    <property type="evidence" value="ECO:0007669"/>
    <property type="project" value="InterPro"/>
</dbReference>
<dbReference type="InterPro" id="IPR011323">
    <property type="entry name" value="Mss4/transl-control_tumour"/>
</dbReference>
<dbReference type="InterPro" id="IPR011057">
    <property type="entry name" value="Mss4-like_sf"/>
</dbReference>
<proteinExistence type="predicted"/>
<reference evidence="5" key="1">
    <citation type="submission" date="2016-03" db="EMBL/GenBank/DDBJ databases">
        <authorList>
            <person name="Devillers H."/>
        </authorList>
    </citation>
    <scope>NUCLEOTIDE SEQUENCE [LARGE SCALE GENOMIC DNA]</scope>
</reference>
<organism evidence="4 5">
    <name type="scientific">Lachancea mirantina</name>
    <dbReference type="NCBI Taxonomy" id="1230905"/>
    <lineage>
        <taxon>Eukaryota</taxon>
        <taxon>Fungi</taxon>
        <taxon>Dikarya</taxon>
        <taxon>Ascomycota</taxon>
        <taxon>Saccharomycotina</taxon>
        <taxon>Saccharomycetes</taxon>
        <taxon>Saccharomycetales</taxon>
        <taxon>Saccharomycetaceae</taxon>
        <taxon>Lachancea</taxon>
    </lineage>
</organism>
<dbReference type="SUPFAM" id="SSF51316">
    <property type="entry name" value="Mss4-like"/>
    <property type="match status" value="1"/>
</dbReference>
<keyword evidence="1" id="KW-0813">Transport</keyword>
<dbReference type="EMBL" id="LT598468">
    <property type="protein sequence ID" value="SCV04100.1"/>
    <property type="molecule type" value="Genomic_DNA"/>
</dbReference>
<dbReference type="Gene3D" id="2.170.150.10">
    <property type="entry name" value="Metal Binding Protein, Guanine Nucleotide Exchange Factor, Chain A"/>
    <property type="match status" value="1"/>
</dbReference>
<protein>
    <submittedName>
        <fullName evidence="4">LAMI_0H13410g1_1</fullName>
    </submittedName>
</protein>
<evidence type="ECO:0000256" key="2">
    <source>
        <dbReference type="ARBA" id="ARBA00022658"/>
    </source>
</evidence>
<dbReference type="Pfam" id="PF04421">
    <property type="entry name" value="Mss4"/>
    <property type="match status" value="1"/>
</dbReference>
<dbReference type="GO" id="GO:0005085">
    <property type="term" value="F:guanyl-nucleotide exchange factor activity"/>
    <property type="evidence" value="ECO:0007669"/>
    <property type="project" value="UniProtKB-KW"/>
</dbReference>
<evidence type="ECO:0000313" key="4">
    <source>
        <dbReference type="EMBL" id="SCV04100.1"/>
    </source>
</evidence>
<dbReference type="GO" id="GO:0016020">
    <property type="term" value="C:membrane"/>
    <property type="evidence" value="ECO:0007669"/>
    <property type="project" value="TreeGrafter"/>
</dbReference>
<keyword evidence="3" id="KW-0653">Protein transport</keyword>
<dbReference type="STRING" id="1230905.A0A1G4KHR7"/>
<sequence>MPQLRCPFEDCRCVVASMDEKRKIQVPEQVYTKMKLLQNSRERTLRGGQFLVFDDVWDFDNIGVSRSLPVELRNATSGFALDDDSLTVNEVSKYLICADCDRGPLGAVCEVKTADGGVKVVHLLSLASVELEQ</sequence>
<dbReference type="AlphaFoldDB" id="A0A1G4KHR7"/>